<keyword evidence="1" id="KW-0732">Signal</keyword>
<dbReference type="KEGG" id="hbq:QI031_31270"/>
<evidence type="ECO:0000256" key="1">
    <source>
        <dbReference type="SAM" id="SignalP"/>
    </source>
</evidence>
<geneLocation type="plasmid" evidence="2 3">
    <name>unnamed1</name>
</geneLocation>
<sequence length="136" mass="14333">MKRKIIALSTAFAFSTLALPSIAFAGSASRVIPGGTVGVSCTSLSETRKTVTYNFLVRGDKQYPAINGVKLTITGIDGTERKDISAIIPPQTVIVRQVEDFVTPILSVALTGSAVGVNLQGIHNYEVSPPLIAQCN</sequence>
<evidence type="ECO:0000313" key="3">
    <source>
        <dbReference type="Proteomes" id="UP001223520"/>
    </source>
</evidence>
<name>A0AAJ6PCQ9_9CYAN</name>
<dbReference type="Proteomes" id="UP001223520">
    <property type="component" value="Plasmid unnamed1"/>
</dbReference>
<feature type="chain" id="PRO_5042514668" description="Adhesin" evidence="1">
    <location>
        <begin position="26"/>
        <end position="136"/>
    </location>
</feature>
<evidence type="ECO:0008006" key="4">
    <source>
        <dbReference type="Google" id="ProtNLM"/>
    </source>
</evidence>
<feature type="signal peptide" evidence="1">
    <location>
        <begin position="1"/>
        <end position="25"/>
    </location>
</feature>
<organism evidence="2 3">
    <name type="scientific">Halotia branconii CENA392</name>
    <dbReference type="NCBI Taxonomy" id="1539056"/>
    <lineage>
        <taxon>Bacteria</taxon>
        <taxon>Bacillati</taxon>
        <taxon>Cyanobacteriota</taxon>
        <taxon>Cyanophyceae</taxon>
        <taxon>Nostocales</taxon>
        <taxon>Nodulariaceae</taxon>
        <taxon>Halotia</taxon>
    </lineage>
</organism>
<dbReference type="RefSeq" id="WP_281486240.1">
    <property type="nucleotide sequence ID" value="NZ_CP124544.1"/>
</dbReference>
<reference evidence="2 3" key="1">
    <citation type="journal article" date="2023" name="Limnol Oceanogr Lett">
        <title>Environmental adaptations by the intertidal Antarctic cyanobacterium Halotia branconii CENA392 as revealed using long-read genome sequencing.</title>
        <authorList>
            <person name="Dextro R.B."/>
            <person name="Delbaje E."/>
            <person name="Freitas P.N.N."/>
            <person name="Geraldes V."/>
            <person name="Pinto E."/>
            <person name="Long P.F."/>
            <person name="Fiore M.F."/>
        </authorList>
    </citation>
    <scope>NUCLEOTIDE SEQUENCE [LARGE SCALE GENOMIC DNA]</scope>
    <source>
        <strain evidence="2 3">CENA392</strain>
        <plasmid evidence="2 3">unnamed1</plasmid>
    </source>
</reference>
<gene>
    <name evidence="2" type="ORF">QI031_31270</name>
</gene>
<keyword evidence="2" id="KW-0614">Plasmid</keyword>
<accession>A0AAJ6PCQ9</accession>
<keyword evidence="3" id="KW-1185">Reference proteome</keyword>
<evidence type="ECO:0000313" key="2">
    <source>
        <dbReference type="EMBL" id="WGV29041.1"/>
    </source>
</evidence>
<dbReference type="AlphaFoldDB" id="A0AAJ6PCQ9"/>
<protein>
    <recommendedName>
        <fullName evidence="4">Adhesin</fullName>
    </recommendedName>
</protein>
<dbReference type="EMBL" id="CP124544">
    <property type="protein sequence ID" value="WGV29041.1"/>
    <property type="molecule type" value="Genomic_DNA"/>
</dbReference>
<proteinExistence type="predicted"/>